<dbReference type="Proteomes" id="UP000248917">
    <property type="component" value="Unassembled WGS sequence"/>
</dbReference>
<dbReference type="SUPFAM" id="SSF49363">
    <property type="entry name" value="Purple acid phosphatase, N-terminal domain"/>
    <property type="match status" value="1"/>
</dbReference>
<feature type="domain" description="Purple acid phosphatase N-terminal" evidence="4">
    <location>
        <begin position="233"/>
        <end position="325"/>
    </location>
</feature>
<dbReference type="PANTHER" id="PTHR22953">
    <property type="entry name" value="ACID PHOSPHATASE RELATED"/>
    <property type="match status" value="1"/>
</dbReference>
<reference evidence="5 6" key="1">
    <citation type="submission" date="2018-06" db="EMBL/GenBank/DDBJ databases">
        <title>Genomic Encyclopedia of Archaeal and Bacterial Type Strains, Phase II (KMG-II): from individual species to whole genera.</title>
        <authorList>
            <person name="Goeker M."/>
        </authorList>
    </citation>
    <scope>NUCLEOTIDE SEQUENCE [LARGE SCALE GENOMIC DNA]</scope>
    <source>
        <strain evidence="5 6">T4</strain>
    </source>
</reference>
<sequence>MYHPTSALKNLLFSALFSFSFCTAPPKNLPDLKTTVDQIVTRLYEEIPSDSLNLLDEAFFDSYLTEEEKAVMSTQYWIFEVNQPVRISLMRHVDQKTVPFWLEKSGFVKTNLLVKNELSSYEVWQKEEHSGKVNLGINGLDKHRPVYFISLKPLEKGKKLEITPIFPAQQHFETLEPGAFTYHDWDGLKITEVPDEIRGEILFTTIRGRAREAHLVQAFRSTDFPSSELPDLPVLHWHADPKTSISINWRTSPKSTTSKVLYWKKGGKDTLSLASSPQEIEDRLLQNDRFTLRHTARISGLNPGTAYHYQIQSDDELSPVYSFETAADRTPNFSFIWFGDMHNDPKTGQLAKDATTRFPETKFYISSGDLVNTGLHRDDWDKLFAFTGESFAHRPFMPVPGNHDSQDGLGAGMFQAQFDLPVNGPGGEYSERTYFFRYGEALFLMMDGTLSIPDQAPWLEKVLAENPARWKFLTVHFPAYNSVEPYPEIQDFWVPILEKHEVDLYFSGHFHYYMRSKPLREFKPGSNSNLIFVHSASAHGKGFESDKQDQSFTVLSYPDDYLYQKIDIHGNTLTLSSYLADGKLLDQFTIKK</sequence>
<dbReference type="InterPro" id="IPR029052">
    <property type="entry name" value="Metallo-depent_PP-like"/>
</dbReference>
<dbReference type="EMBL" id="QKTX01000003">
    <property type="protein sequence ID" value="PZV85221.1"/>
    <property type="molecule type" value="Genomic_DNA"/>
</dbReference>
<dbReference type="CDD" id="cd00063">
    <property type="entry name" value="FN3"/>
    <property type="match status" value="1"/>
</dbReference>
<dbReference type="SUPFAM" id="SSF56300">
    <property type="entry name" value="Metallo-dependent phosphatases"/>
    <property type="match status" value="1"/>
</dbReference>
<dbReference type="Pfam" id="PF00149">
    <property type="entry name" value="Metallophos"/>
    <property type="match status" value="1"/>
</dbReference>
<evidence type="ECO:0000259" key="4">
    <source>
        <dbReference type="Pfam" id="PF16656"/>
    </source>
</evidence>
<feature type="chain" id="PRO_5016461173" evidence="2">
    <location>
        <begin position="25"/>
        <end position="592"/>
    </location>
</feature>
<dbReference type="GO" id="GO:0003993">
    <property type="term" value="F:acid phosphatase activity"/>
    <property type="evidence" value="ECO:0007669"/>
    <property type="project" value="InterPro"/>
</dbReference>
<dbReference type="RefSeq" id="WP_111391693.1">
    <property type="nucleotide sequence ID" value="NZ_QKTX01000003.1"/>
</dbReference>
<accession>A0A326RUV6</accession>
<evidence type="ECO:0000259" key="3">
    <source>
        <dbReference type="Pfam" id="PF00149"/>
    </source>
</evidence>
<proteinExistence type="predicted"/>
<evidence type="ECO:0000313" key="5">
    <source>
        <dbReference type="EMBL" id="PZV85221.1"/>
    </source>
</evidence>
<dbReference type="GO" id="GO:0046872">
    <property type="term" value="F:metal ion binding"/>
    <property type="evidence" value="ECO:0007669"/>
    <property type="project" value="InterPro"/>
</dbReference>
<dbReference type="Gene3D" id="2.60.40.380">
    <property type="entry name" value="Purple acid phosphatase-like, N-terminal"/>
    <property type="match status" value="1"/>
</dbReference>
<keyword evidence="6" id="KW-1185">Reference proteome</keyword>
<dbReference type="InterPro" id="IPR008963">
    <property type="entry name" value="Purple_acid_Pase-like_N"/>
</dbReference>
<dbReference type="Pfam" id="PF16656">
    <property type="entry name" value="Pur_ac_phosph_N"/>
    <property type="match status" value="1"/>
</dbReference>
<dbReference type="InterPro" id="IPR015914">
    <property type="entry name" value="PAPs_N"/>
</dbReference>
<dbReference type="Gene3D" id="3.60.21.10">
    <property type="match status" value="1"/>
</dbReference>
<comment type="caution">
    <text evidence="5">The sequence shown here is derived from an EMBL/GenBank/DDBJ whole genome shotgun (WGS) entry which is preliminary data.</text>
</comment>
<keyword evidence="1 2" id="KW-0732">Signal</keyword>
<dbReference type="InterPro" id="IPR039331">
    <property type="entry name" value="PAPs-like"/>
</dbReference>
<evidence type="ECO:0000313" key="6">
    <source>
        <dbReference type="Proteomes" id="UP000248917"/>
    </source>
</evidence>
<dbReference type="InterPro" id="IPR003961">
    <property type="entry name" value="FN3_dom"/>
</dbReference>
<evidence type="ECO:0000256" key="1">
    <source>
        <dbReference type="ARBA" id="ARBA00022729"/>
    </source>
</evidence>
<feature type="domain" description="Calcineurin-like phosphoesterase" evidence="3">
    <location>
        <begin position="335"/>
        <end position="513"/>
    </location>
</feature>
<protein>
    <submittedName>
        <fullName evidence="5">Purple acid phosphatase-like protein</fullName>
    </submittedName>
</protein>
<dbReference type="AlphaFoldDB" id="A0A326RUV6"/>
<gene>
    <name evidence="5" type="ORF">CLV31_10310</name>
</gene>
<dbReference type="OrthoDB" id="9801383at2"/>
<name>A0A326RUV6_9BACT</name>
<dbReference type="PANTHER" id="PTHR22953:SF153">
    <property type="entry name" value="PURPLE ACID PHOSPHATASE"/>
    <property type="match status" value="1"/>
</dbReference>
<organism evidence="5 6">
    <name type="scientific">Algoriphagus aquaeductus</name>
    <dbReference type="NCBI Taxonomy" id="475299"/>
    <lineage>
        <taxon>Bacteria</taxon>
        <taxon>Pseudomonadati</taxon>
        <taxon>Bacteroidota</taxon>
        <taxon>Cytophagia</taxon>
        <taxon>Cytophagales</taxon>
        <taxon>Cyclobacteriaceae</taxon>
        <taxon>Algoriphagus</taxon>
    </lineage>
</organism>
<dbReference type="InterPro" id="IPR004843">
    <property type="entry name" value="Calcineurin-like_PHP"/>
</dbReference>
<feature type="signal peptide" evidence="2">
    <location>
        <begin position="1"/>
        <end position="24"/>
    </location>
</feature>
<evidence type="ECO:0000256" key="2">
    <source>
        <dbReference type="SAM" id="SignalP"/>
    </source>
</evidence>